<accession>A0A918Z5P3</accession>
<keyword evidence="3" id="KW-1185">Reference proteome</keyword>
<dbReference type="Pfam" id="PF11738">
    <property type="entry name" value="DUF3298"/>
    <property type="match status" value="1"/>
</dbReference>
<proteinExistence type="predicted"/>
<dbReference type="EMBL" id="BNCF01000010">
    <property type="protein sequence ID" value="GHE36984.1"/>
    <property type="molecule type" value="Genomic_DNA"/>
</dbReference>
<dbReference type="InterPro" id="IPR021729">
    <property type="entry name" value="DUF3298"/>
</dbReference>
<feature type="domain" description="DUF3298" evidence="1">
    <location>
        <begin position="224"/>
        <end position="249"/>
    </location>
</feature>
<evidence type="ECO:0000313" key="3">
    <source>
        <dbReference type="Proteomes" id="UP000636453"/>
    </source>
</evidence>
<organism evidence="2 3">
    <name type="scientific">Vulcaniibacterium thermophilum</name>
    <dbReference type="NCBI Taxonomy" id="1169913"/>
    <lineage>
        <taxon>Bacteria</taxon>
        <taxon>Pseudomonadati</taxon>
        <taxon>Pseudomonadota</taxon>
        <taxon>Gammaproteobacteria</taxon>
        <taxon>Lysobacterales</taxon>
        <taxon>Lysobacteraceae</taxon>
        <taxon>Vulcaniibacterium</taxon>
    </lineage>
</organism>
<dbReference type="RefSeq" id="WP_146474519.1">
    <property type="nucleotide sequence ID" value="NZ_BNCF01000010.1"/>
</dbReference>
<comment type="caution">
    <text evidence="2">The sequence shown here is derived from an EMBL/GenBank/DDBJ whole genome shotgun (WGS) entry which is preliminary data.</text>
</comment>
<dbReference type="Gene3D" id="3.90.640.20">
    <property type="entry name" value="Heat-shock cognate protein, ATPase"/>
    <property type="match status" value="1"/>
</dbReference>
<reference evidence="2" key="1">
    <citation type="journal article" date="2014" name="Int. J. Syst. Evol. Microbiol.">
        <title>Complete genome sequence of Corynebacterium casei LMG S-19264T (=DSM 44701T), isolated from a smear-ripened cheese.</title>
        <authorList>
            <consortium name="US DOE Joint Genome Institute (JGI-PGF)"/>
            <person name="Walter F."/>
            <person name="Albersmeier A."/>
            <person name="Kalinowski J."/>
            <person name="Ruckert C."/>
        </authorList>
    </citation>
    <scope>NUCLEOTIDE SEQUENCE</scope>
    <source>
        <strain evidence="2">KCTC 32020</strain>
    </source>
</reference>
<dbReference type="OrthoDB" id="5637at2"/>
<dbReference type="AlphaFoldDB" id="A0A918Z5P3"/>
<dbReference type="PROSITE" id="PS51257">
    <property type="entry name" value="PROKAR_LIPOPROTEIN"/>
    <property type="match status" value="1"/>
</dbReference>
<gene>
    <name evidence="2" type="ORF">GCM10007167_18910</name>
</gene>
<dbReference type="InterPro" id="IPR037126">
    <property type="entry name" value="PdaC/RsiV-like_sf"/>
</dbReference>
<protein>
    <recommendedName>
        <fullName evidence="1">DUF3298 domain-containing protein</fullName>
    </recommendedName>
</protein>
<evidence type="ECO:0000259" key="1">
    <source>
        <dbReference type="Pfam" id="PF11738"/>
    </source>
</evidence>
<evidence type="ECO:0000313" key="2">
    <source>
        <dbReference type="EMBL" id="GHE36984.1"/>
    </source>
</evidence>
<dbReference type="Gene3D" id="3.30.565.40">
    <property type="entry name" value="Fervidobacterium nodosum Rt17-B1 like"/>
    <property type="match status" value="1"/>
</dbReference>
<reference evidence="2" key="2">
    <citation type="submission" date="2020-09" db="EMBL/GenBank/DDBJ databases">
        <authorList>
            <person name="Sun Q."/>
            <person name="Kim S."/>
        </authorList>
    </citation>
    <scope>NUCLEOTIDE SEQUENCE</scope>
    <source>
        <strain evidence="2">KCTC 32020</strain>
    </source>
</reference>
<name>A0A918Z5P3_9GAMM</name>
<dbReference type="Proteomes" id="UP000636453">
    <property type="component" value="Unassembled WGS sequence"/>
</dbReference>
<sequence length="267" mass="28789">MFRPLFLCALVLAAAACQREKPAPTAQPATPAAPTAAPATELRDVAETTSDYIVGISYPPSASRYPALAAELKRYADAARADLMQAVKARKAQPGAPPYDLSLSFTELYLSPDLVAYAADGSIYTGGAHGAPLIARFVWLPRENRLLRAADLIADPAGWRAISDHVREQLHTAVSQRVDADELAPAEREEVMRNALRMIEEGTEPTAANFALFEPVVAPDGKLAGLRFVFPPYQVGPYSDGTQTVEVPASVLRPLVAERYRSMFVGP</sequence>